<protein>
    <submittedName>
        <fullName evidence="2">Uncharacterized protein</fullName>
    </submittedName>
</protein>
<accession>A0A2S0WZ78</accession>
<dbReference type="EMBL" id="CP028913">
    <property type="protein sequence ID" value="AWB96663.1"/>
    <property type="molecule type" value="Genomic_DNA"/>
</dbReference>
<keyword evidence="1" id="KW-0812">Transmembrane</keyword>
<evidence type="ECO:0000256" key="1">
    <source>
        <dbReference type="SAM" id="Phobius"/>
    </source>
</evidence>
<reference evidence="2 3" key="1">
    <citation type="submission" date="2018-04" db="EMBL/GenBank/DDBJ databases">
        <authorList>
            <person name="Li J."/>
        </authorList>
    </citation>
    <scope>NUCLEOTIDE SEQUENCE [LARGE SCALE GENOMIC DNA]</scope>
    <source>
        <strain evidence="3">30A</strain>
    </source>
</reference>
<sequence length="169" mass="17711">MTNTLDHLPEADSSSLPGASILARVRGLIWSALGYALAYGFITNASRSACPGGYGSDGGYVDADGQPTVLAPQCISLTLQPSVFVAAAIVIVVLAAITRVLKRAGTEADAFRIIDRAGIVIIAVVTGSILISHVWFWLIPIADWNGSGTLWFPFPFGSVTMDTYPAAQG</sequence>
<dbReference type="KEGG" id="agm:DCE93_14245"/>
<keyword evidence="1" id="KW-0472">Membrane</keyword>
<gene>
    <name evidence="2" type="ORF">DCE93_14245</name>
</gene>
<keyword evidence="3" id="KW-1185">Reference proteome</keyword>
<organism evidence="2 3">
    <name type="scientific">Agromyces badenianii</name>
    <dbReference type="NCBI Taxonomy" id="2080742"/>
    <lineage>
        <taxon>Bacteria</taxon>
        <taxon>Bacillati</taxon>
        <taxon>Actinomycetota</taxon>
        <taxon>Actinomycetes</taxon>
        <taxon>Micrococcales</taxon>
        <taxon>Microbacteriaceae</taxon>
        <taxon>Agromyces</taxon>
    </lineage>
</organism>
<name>A0A2S0WZ78_9MICO</name>
<evidence type="ECO:0000313" key="2">
    <source>
        <dbReference type="EMBL" id="AWB96663.1"/>
    </source>
</evidence>
<feature type="transmembrane region" description="Helical" evidence="1">
    <location>
        <begin position="83"/>
        <end position="101"/>
    </location>
</feature>
<keyword evidence="1" id="KW-1133">Transmembrane helix</keyword>
<dbReference type="AlphaFoldDB" id="A0A2S0WZ78"/>
<evidence type="ECO:0000313" key="3">
    <source>
        <dbReference type="Proteomes" id="UP000244729"/>
    </source>
</evidence>
<feature type="transmembrane region" description="Helical" evidence="1">
    <location>
        <begin position="113"/>
        <end position="138"/>
    </location>
</feature>
<proteinExistence type="predicted"/>
<dbReference type="Proteomes" id="UP000244729">
    <property type="component" value="Chromosome"/>
</dbReference>